<dbReference type="Gene3D" id="3.30.1540.10">
    <property type="entry name" value="formyl-coa transferase, domain 3"/>
    <property type="match status" value="1"/>
</dbReference>
<dbReference type="OrthoDB" id="7457784at2"/>
<organism evidence="2 3">
    <name type="scientific">Vineibacter terrae</name>
    <dbReference type="NCBI Taxonomy" id="2586908"/>
    <lineage>
        <taxon>Bacteria</taxon>
        <taxon>Pseudomonadati</taxon>
        <taxon>Pseudomonadota</taxon>
        <taxon>Alphaproteobacteria</taxon>
        <taxon>Hyphomicrobiales</taxon>
        <taxon>Vineibacter</taxon>
    </lineage>
</organism>
<dbReference type="InterPro" id="IPR044855">
    <property type="entry name" value="CoA-Trfase_III_dom3_sf"/>
</dbReference>
<dbReference type="Pfam" id="PF02515">
    <property type="entry name" value="CoA_transf_3"/>
    <property type="match status" value="1"/>
</dbReference>
<dbReference type="Proteomes" id="UP000321638">
    <property type="component" value="Unassembled WGS sequence"/>
</dbReference>
<dbReference type="InterPro" id="IPR023606">
    <property type="entry name" value="CoA-Trfase_III_dom_1_sf"/>
</dbReference>
<dbReference type="Gene3D" id="3.40.50.10540">
    <property type="entry name" value="Crotonobetainyl-coa:carnitine coa-transferase, domain 1"/>
    <property type="match status" value="1"/>
</dbReference>
<dbReference type="PANTHER" id="PTHR48207">
    <property type="entry name" value="SUCCINATE--HYDROXYMETHYLGLUTARATE COA-TRANSFERASE"/>
    <property type="match status" value="1"/>
</dbReference>
<comment type="caution">
    <text evidence="2">The sequence shown here is derived from an EMBL/GenBank/DDBJ whole genome shotgun (WGS) entry which is preliminary data.</text>
</comment>
<protein>
    <submittedName>
        <fullName evidence="2">CoA transferase</fullName>
    </submittedName>
</protein>
<evidence type="ECO:0000313" key="2">
    <source>
        <dbReference type="EMBL" id="TXL73025.1"/>
    </source>
</evidence>
<keyword evidence="1 2" id="KW-0808">Transferase</keyword>
<dbReference type="InterPro" id="IPR050483">
    <property type="entry name" value="CoA-transferase_III_domain"/>
</dbReference>
<dbReference type="AlphaFoldDB" id="A0A5C8PI62"/>
<proteinExistence type="predicted"/>
<dbReference type="PANTHER" id="PTHR48207:SF3">
    <property type="entry name" value="SUCCINATE--HYDROXYMETHYLGLUTARATE COA-TRANSFERASE"/>
    <property type="match status" value="1"/>
</dbReference>
<gene>
    <name evidence="2" type="ORF">FHP25_22790</name>
</gene>
<name>A0A5C8PI62_9HYPH</name>
<accession>A0A5C8PI62</accession>
<dbReference type="InterPro" id="IPR003673">
    <property type="entry name" value="CoA-Trfase_fam_III"/>
</dbReference>
<dbReference type="GO" id="GO:0008410">
    <property type="term" value="F:CoA-transferase activity"/>
    <property type="evidence" value="ECO:0007669"/>
    <property type="project" value="TreeGrafter"/>
</dbReference>
<sequence>MPDMTDRQAFSGLTVLDFSQGVAGPHATTLLALHGADVIKIEPLEGDWGRGLGKIEGDHCAHSVAFNRGKRSLALDLKAPDAIAAVNKIAAKAAVVVESFRPGVITRLGFGYEAIKKINPSVIYCSVSGFGQTGPYSKRPTVDGLIQAFSGMMVMNRLPDGTPWRQGMIAVDVTTGLYTFQALSTAILRQFRFGEGCHIDSSLMRAAAAWQGAKLMEWVHTEGNPQPLYMPAGSYKTSNGYIMLSAMRPHHFRKMFELIGRPDVAADPDLQTHENRIKNAPKIVKALNETMPARTTEEWIALLQPNEVFCERVSNYEDYLAHPHVKETGAVDWIKQDGFASMPIANIAGLPPAREDPARHHAPHVGEHSRAILGELGYSAAEIDAMVAKKAIVVPSLPARAAE</sequence>
<dbReference type="EMBL" id="VDUZ01000028">
    <property type="protein sequence ID" value="TXL73025.1"/>
    <property type="molecule type" value="Genomic_DNA"/>
</dbReference>
<keyword evidence="3" id="KW-1185">Reference proteome</keyword>
<reference evidence="2 3" key="1">
    <citation type="submission" date="2019-06" db="EMBL/GenBank/DDBJ databases">
        <title>New taxonomy in bacterial strain CC-CFT640, isolated from vineyard.</title>
        <authorList>
            <person name="Lin S.-Y."/>
            <person name="Tsai C.-F."/>
            <person name="Young C.-C."/>
        </authorList>
    </citation>
    <scope>NUCLEOTIDE SEQUENCE [LARGE SCALE GENOMIC DNA]</scope>
    <source>
        <strain evidence="2 3">CC-CFT640</strain>
    </source>
</reference>
<dbReference type="SUPFAM" id="SSF89796">
    <property type="entry name" value="CoA-transferase family III (CaiB/BaiF)"/>
    <property type="match status" value="1"/>
</dbReference>
<evidence type="ECO:0000313" key="3">
    <source>
        <dbReference type="Proteomes" id="UP000321638"/>
    </source>
</evidence>
<evidence type="ECO:0000256" key="1">
    <source>
        <dbReference type="ARBA" id="ARBA00022679"/>
    </source>
</evidence>